<dbReference type="EMBL" id="LWDX02017772">
    <property type="protein sequence ID" value="OEL33709.1"/>
    <property type="molecule type" value="Genomic_DNA"/>
</dbReference>
<name>A0A1E5W8G8_9POAL</name>
<proteinExistence type="predicted"/>
<reference evidence="7 8" key="1">
    <citation type="submission" date="2016-09" db="EMBL/GenBank/DDBJ databases">
        <title>The draft genome of Dichanthelium oligosanthes: A C3 panicoid grass species.</title>
        <authorList>
            <person name="Studer A.J."/>
            <person name="Schnable J.C."/>
            <person name="Brutnell T.P."/>
        </authorList>
    </citation>
    <scope>NUCLEOTIDE SEQUENCE [LARGE SCALE GENOMIC DNA]</scope>
    <source>
        <strain evidence="8">cv. Kellogg 1175</strain>
        <tissue evidence="7">Leaf</tissue>
    </source>
</reference>
<comment type="caution">
    <text evidence="7">The sequence shown here is derived from an EMBL/GenBank/DDBJ whole genome shotgun (WGS) entry which is preliminary data.</text>
</comment>
<gene>
    <name evidence="7" type="ORF">BAE44_0005273</name>
</gene>
<evidence type="ECO:0000313" key="8">
    <source>
        <dbReference type="Proteomes" id="UP000095767"/>
    </source>
</evidence>
<evidence type="ECO:0000256" key="4">
    <source>
        <dbReference type="ARBA" id="ARBA00023326"/>
    </source>
</evidence>
<dbReference type="Pfam" id="PF00182">
    <property type="entry name" value="Glyco_hydro_19"/>
    <property type="match status" value="1"/>
</dbReference>
<dbReference type="GO" id="GO:0000272">
    <property type="term" value="P:polysaccharide catabolic process"/>
    <property type="evidence" value="ECO:0007669"/>
    <property type="project" value="UniProtKB-KW"/>
</dbReference>
<feature type="compositionally biased region" description="Basic residues" evidence="5">
    <location>
        <begin position="211"/>
        <end position="222"/>
    </location>
</feature>
<feature type="region of interest" description="Disordered" evidence="5">
    <location>
        <begin position="192"/>
        <end position="222"/>
    </location>
</feature>
<dbReference type="InterPro" id="IPR000726">
    <property type="entry name" value="Glyco_hydro_19_cat"/>
</dbReference>
<accession>A0A1E5W8G8</accession>
<evidence type="ECO:0000256" key="1">
    <source>
        <dbReference type="ARBA" id="ARBA00000822"/>
    </source>
</evidence>
<dbReference type="SUPFAM" id="SSF53955">
    <property type="entry name" value="Lysozyme-like"/>
    <property type="match status" value="1"/>
</dbReference>
<evidence type="ECO:0000313" key="7">
    <source>
        <dbReference type="EMBL" id="OEL33709.1"/>
    </source>
</evidence>
<dbReference type="EC" id="3.2.1.14" evidence="2"/>
<keyword evidence="8" id="KW-1185">Reference proteome</keyword>
<evidence type="ECO:0000256" key="2">
    <source>
        <dbReference type="ARBA" id="ARBA00012729"/>
    </source>
</evidence>
<keyword evidence="3" id="KW-0119">Carbohydrate metabolism</keyword>
<sequence length="222" mass="24473">MTPPLPVPVRWMAPPLPDQFCPPSSRLLPPSSVLPPAAEIPFSLPQQPARPALGVARPAMGSARPVRGVASIISQSLFDRMLLHRDNAACPASKGLLHVRRLRRGRERVPWLRHHGRRGHPEARGRSVPGADDARVGDGAYLWSYCFKQENDTSQDYCQPSNSQYPCASAKKYYGRPGAHPDLMELPTTARRGMPSARTCSATRTSWPRTPRCRSRRPSGSG</sequence>
<dbReference type="STRING" id="888268.A0A1E5W8G8"/>
<dbReference type="GO" id="GO:0006032">
    <property type="term" value="P:chitin catabolic process"/>
    <property type="evidence" value="ECO:0007669"/>
    <property type="project" value="InterPro"/>
</dbReference>
<keyword evidence="4" id="KW-0624">Polysaccharide degradation</keyword>
<organism evidence="7 8">
    <name type="scientific">Dichanthelium oligosanthes</name>
    <dbReference type="NCBI Taxonomy" id="888268"/>
    <lineage>
        <taxon>Eukaryota</taxon>
        <taxon>Viridiplantae</taxon>
        <taxon>Streptophyta</taxon>
        <taxon>Embryophyta</taxon>
        <taxon>Tracheophyta</taxon>
        <taxon>Spermatophyta</taxon>
        <taxon>Magnoliopsida</taxon>
        <taxon>Liliopsida</taxon>
        <taxon>Poales</taxon>
        <taxon>Poaceae</taxon>
        <taxon>PACMAD clade</taxon>
        <taxon>Panicoideae</taxon>
        <taxon>Panicodae</taxon>
        <taxon>Paniceae</taxon>
        <taxon>Dichantheliinae</taxon>
        <taxon>Dichanthelium</taxon>
    </lineage>
</organism>
<protein>
    <recommendedName>
        <fullName evidence="2">chitinase</fullName>
        <ecNumber evidence="2">3.2.1.14</ecNumber>
    </recommendedName>
</protein>
<dbReference type="InterPro" id="IPR023346">
    <property type="entry name" value="Lysozyme-like_dom_sf"/>
</dbReference>
<dbReference type="AlphaFoldDB" id="A0A1E5W8G8"/>
<comment type="catalytic activity">
    <reaction evidence="1">
        <text>Random endo-hydrolysis of N-acetyl-beta-D-glucosaminide (1-&gt;4)-beta-linkages in chitin and chitodextrins.</text>
        <dbReference type="EC" id="3.2.1.14"/>
    </reaction>
</comment>
<feature type="domain" description="Glycoside hydrolase family 19 catalytic" evidence="6">
    <location>
        <begin position="134"/>
        <end position="176"/>
    </location>
</feature>
<evidence type="ECO:0000256" key="3">
    <source>
        <dbReference type="ARBA" id="ARBA00023277"/>
    </source>
</evidence>
<dbReference type="Gene3D" id="3.30.20.10">
    <property type="entry name" value="Endochitinase, domain 2"/>
    <property type="match status" value="1"/>
</dbReference>
<evidence type="ECO:0000256" key="5">
    <source>
        <dbReference type="SAM" id="MobiDB-lite"/>
    </source>
</evidence>
<dbReference type="GO" id="GO:0008843">
    <property type="term" value="F:endochitinase activity"/>
    <property type="evidence" value="ECO:0007669"/>
    <property type="project" value="UniProtKB-EC"/>
</dbReference>
<dbReference type="OrthoDB" id="5985073at2759"/>
<dbReference type="GO" id="GO:0016998">
    <property type="term" value="P:cell wall macromolecule catabolic process"/>
    <property type="evidence" value="ECO:0007669"/>
    <property type="project" value="InterPro"/>
</dbReference>
<dbReference type="Proteomes" id="UP000095767">
    <property type="component" value="Unassembled WGS sequence"/>
</dbReference>
<evidence type="ECO:0000259" key="6">
    <source>
        <dbReference type="Pfam" id="PF00182"/>
    </source>
</evidence>